<dbReference type="InterPro" id="IPR054539">
    <property type="entry name" value="Beta-prop_PDH"/>
</dbReference>
<reference evidence="3" key="1">
    <citation type="submission" date="2020-12" db="EMBL/GenBank/DDBJ databases">
        <title>Devosia sp. MSA67 isolated from Mo River.</title>
        <authorList>
            <person name="Ma F."/>
            <person name="Zi Z."/>
        </authorList>
    </citation>
    <scope>NUCLEOTIDE SEQUENCE</scope>
    <source>
        <strain evidence="3">MSA67</strain>
    </source>
</reference>
<gene>
    <name evidence="3" type="ORF">JEQ47_10195</name>
</gene>
<sequence>MTRLPSRLAATAICLLPAAAFAQPQGNVGLYSDVTIEGAILEPEPIAVSDDAELAGLIRVPEGFSVAVAGREMGNIRMLATHGDHVYATRRTEADVIRFDDEDGDGTYEGFTVVAARPGMHGIAIHEDTVYLATVNEVYTAPIAADGTFGELTRIIDDLPDGGQHPNRTLAIGPDGMLYISAGSTCNACAETNPESATMLRAKPDGSSRTIFATGLRNTIGFGWEPNTGRLYGADHGIDWLGDNEQQEEFNLVEQGKQYGWPYVYDFSRLNPQDNPPEGITLEQWAEMSEEPALGYTAHAAPMQMTFYTGDAFPEEYRGDAFVAMRGSWNRRPPSGYEISRIDFNAEGEPVTWDHFAEGFLIEGEDGGYGFLSRLAGITQTSDGDLLVADDF</sequence>
<proteinExistence type="predicted"/>
<dbReference type="EMBL" id="JAEKMH010000002">
    <property type="protein sequence ID" value="MBJ3785090.1"/>
    <property type="molecule type" value="Genomic_DNA"/>
</dbReference>
<dbReference type="InterPro" id="IPR011042">
    <property type="entry name" value="6-blade_b-propeller_TolB-like"/>
</dbReference>
<dbReference type="AlphaFoldDB" id="A0A934IZK2"/>
<organism evidence="3 4">
    <name type="scientific">Devosia sediminis</name>
    <dbReference type="NCBI Taxonomy" id="2798801"/>
    <lineage>
        <taxon>Bacteria</taxon>
        <taxon>Pseudomonadati</taxon>
        <taxon>Pseudomonadota</taxon>
        <taxon>Alphaproteobacteria</taxon>
        <taxon>Hyphomicrobiales</taxon>
        <taxon>Devosiaceae</taxon>
        <taxon>Devosia</taxon>
    </lineage>
</organism>
<evidence type="ECO:0000313" key="4">
    <source>
        <dbReference type="Proteomes" id="UP000602124"/>
    </source>
</evidence>
<comment type="caution">
    <text evidence="3">The sequence shown here is derived from an EMBL/GenBank/DDBJ whole genome shotgun (WGS) entry which is preliminary data.</text>
</comment>
<name>A0A934IZK2_9HYPH</name>
<dbReference type="InterPro" id="IPR011041">
    <property type="entry name" value="Quinoprot_gluc/sorb_DH_b-prop"/>
</dbReference>
<dbReference type="PANTHER" id="PTHR19328">
    <property type="entry name" value="HEDGEHOG-INTERACTING PROTEIN"/>
    <property type="match status" value="1"/>
</dbReference>
<keyword evidence="1" id="KW-0732">Signal</keyword>
<feature type="signal peptide" evidence="1">
    <location>
        <begin position="1"/>
        <end position="22"/>
    </location>
</feature>
<dbReference type="Pfam" id="PF22807">
    <property type="entry name" value="TrAA12"/>
    <property type="match status" value="1"/>
</dbReference>
<dbReference type="Proteomes" id="UP000602124">
    <property type="component" value="Unassembled WGS sequence"/>
</dbReference>
<evidence type="ECO:0000313" key="3">
    <source>
        <dbReference type="EMBL" id="MBJ3785090.1"/>
    </source>
</evidence>
<protein>
    <submittedName>
        <fullName evidence="3">PQQ-dependent sugar dehydrogenase</fullName>
    </submittedName>
</protein>
<feature type="domain" description="Pyrroloquinoline quinone-dependent pyranose dehydrogenase beta-propeller" evidence="2">
    <location>
        <begin position="97"/>
        <end position="352"/>
    </location>
</feature>
<evidence type="ECO:0000259" key="2">
    <source>
        <dbReference type="Pfam" id="PF22807"/>
    </source>
</evidence>
<dbReference type="PANTHER" id="PTHR19328:SF53">
    <property type="entry name" value="MEMBRANE PROTEIN"/>
    <property type="match status" value="1"/>
</dbReference>
<evidence type="ECO:0000256" key="1">
    <source>
        <dbReference type="SAM" id="SignalP"/>
    </source>
</evidence>
<feature type="chain" id="PRO_5036954157" evidence="1">
    <location>
        <begin position="23"/>
        <end position="392"/>
    </location>
</feature>
<dbReference type="SUPFAM" id="SSF50952">
    <property type="entry name" value="Soluble quinoprotein glucose dehydrogenase"/>
    <property type="match status" value="1"/>
</dbReference>
<keyword evidence="4" id="KW-1185">Reference proteome</keyword>
<dbReference type="RefSeq" id="WP_198876293.1">
    <property type="nucleotide sequence ID" value="NZ_JAEKMH010000002.1"/>
</dbReference>
<dbReference type="Gene3D" id="2.120.10.30">
    <property type="entry name" value="TolB, C-terminal domain"/>
    <property type="match status" value="1"/>
</dbReference>
<accession>A0A934IZK2</accession>